<dbReference type="SUPFAM" id="SSF53474">
    <property type="entry name" value="alpha/beta-Hydrolases"/>
    <property type="match status" value="1"/>
</dbReference>
<gene>
    <name evidence="2" type="ORF">NT2_01_04110</name>
</gene>
<dbReference type="Pfam" id="PF00561">
    <property type="entry name" value="Abhydrolase_1"/>
    <property type="match status" value="1"/>
</dbReference>
<dbReference type="InterPro" id="IPR050228">
    <property type="entry name" value="Carboxylesterase_BioH"/>
</dbReference>
<dbReference type="Gene3D" id="3.40.50.1820">
    <property type="entry name" value="alpha/beta hydrolase"/>
    <property type="match status" value="1"/>
</dbReference>
<dbReference type="eggNOG" id="COG0596">
    <property type="taxonomic scope" value="Bacteria"/>
</dbReference>
<dbReference type="AlphaFoldDB" id="U2YHL0"/>
<keyword evidence="3" id="KW-1185">Reference proteome</keyword>
<evidence type="ECO:0000313" key="3">
    <source>
        <dbReference type="Proteomes" id="UP000016568"/>
    </source>
</evidence>
<organism evidence="2 3">
    <name type="scientific">Caenibius tardaugens NBRC 16725</name>
    <dbReference type="NCBI Taxonomy" id="1219035"/>
    <lineage>
        <taxon>Bacteria</taxon>
        <taxon>Pseudomonadati</taxon>
        <taxon>Pseudomonadota</taxon>
        <taxon>Alphaproteobacteria</taxon>
        <taxon>Sphingomonadales</taxon>
        <taxon>Erythrobacteraceae</taxon>
        <taxon>Caenibius</taxon>
    </lineage>
</organism>
<accession>U2YHL0</accession>
<dbReference type="EMBL" id="BASZ01000001">
    <property type="protein sequence ID" value="GAD47640.1"/>
    <property type="molecule type" value="Genomic_DNA"/>
</dbReference>
<dbReference type="InterPro" id="IPR029058">
    <property type="entry name" value="AB_hydrolase_fold"/>
</dbReference>
<dbReference type="GO" id="GO:0016787">
    <property type="term" value="F:hydrolase activity"/>
    <property type="evidence" value="ECO:0007669"/>
    <property type="project" value="UniProtKB-KW"/>
</dbReference>
<proteinExistence type="predicted"/>
<dbReference type="KEGG" id="ntd:EGO55_15075"/>
<feature type="domain" description="AB hydrolase-1" evidence="1">
    <location>
        <begin position="37"/>
        <end position="280"/>
    </location>
</feature>
<dbReference type="OrthoDB" id="9791366at2"/>
<dbReference type="InterPro" id="IPR000073">
    <property type="entry name" value="AB_hydrolase_1"/>
</dbReference>
<keyword evidence="2" id="KW-0378">Hydrolase</keyword>
<evidence type="ECO:0000259" key="1">
    <source>
        <dbReference type="Pfam" id="PF00561"/>
    </source>
</evidence>
<reference evidence="2 3" key="1">
    <citation type="submission" date="2013-09" db="EMBL/GenBank/DDBJ databases">
        <title>Whole genome shotgun sequence of Novosphingobium tardaugens NBRC 16725.</title>
        <authorList>
            <person name="Isaki S."/>
            <person name="Hosoyama A."/>
            <person name="Tsuchikane K."/>
            <person name="Katsumata H."/>
            <person name="Ando Y."/>
            <person name="Yamazaki S."/>
            <person name="Fujita N."/>
        </authorList>
    </citation>
    <scope>NUCLEOTIDE SEQUENCE [LARGE SCALE GENOMIC DNA]</scope>
    <source>
        <strain evidence="2 3">NBRC 16725</strain>
    </source>
</reference>
<protein>
    <submittedName>
        <fullName evidence="2">Putative hydrolase</fullName>
    </submittedName>
</protein>
<dbReference type="Proteomes" id="UP000016568">
    <property type="component" value="Unassembled WGS sequence"/>
</dbReference>
<comment type="caution">
    <text evidence="2">The sequence shown here is derived from an EMBL/GenBank/DDBJ whole genome shotgun (WGS) entry which is preliminary data.</text>
</comment>
<name>U2YHL0_9SPHN</name>
<dbReference type="RefSeq" id="WP_021688547.1">
    <property type="nucleotide sequence ID" value="NZ_BASZ01000001.1"/>
</dbReference>
<evidence type="ECO:0000313" key="2">
    <source>
        <dbReference type="EMBL" id="GAD47640.1"/>
    </source>
</evidence>
<dbReference type="PANTHER" id="PTHR43194">
    <property type="entry name" value="HYDROLASE ALPHA/BETA FOLD FAMILY"/>
    <property type="match status" value="1"/>
</dbReference>
<dbReference type="PANTHER" id="PTHR43194:SF2">
    <property type="entry name" value="PEROXISOMAL MEMBRANE PROTEIN LPX1"/>
    <property type="match status" value="1"/>
</dbReference>
<sequence length="294" mass="32422">MAGSGTQGTTDYEDRFWTSPDGLKLHYRDYAGPDTRPPLLCLPGLTRNARDFEGLANRFAGEWRMICVDLRGRGDSEYAKDWESYNPLTYLADIEALLAQVGMRRFVAIGTSLGGLLTMLLAATNAQRIAGAVLNDIGPVIEPEGLERIRSYVGQMRSFPTWMHAARALEESLGDIYPDYTIPEWLRMAKRLMDYTGNERIAFDYDMKIAEPFRQPGGETASPNMWPAFEALAGRPVLALRGALSDILSDATLKVMCARLPDAEGVTITRTGHAPTFDEPAALDAVARLLAKVS</sequence>